<evidence type="ECO:0000259" key="10">
    <source>
        <dbReference type="PROSITE" id="PS50926"/>
    </source>
</evidence>
<dbReference type="InterPro" id="IPR012340">
    <property type="entry name" value="NA-bd_OB-fold"/>
</dbReference>
<dbReference type="SFLD" id="SFLDS00029">
    <property type="entry name" value="Radical_SAM"/>
    <property type="match status" value="1"/>
</dbReference>
<keyword evidence="13" id="KW-0689">Ribosomal protein</keyword>
<sequence>MTTDTFHIVTLGCSKNQVDSQGMARLLTEQGLTQTRQAEDARIIIVNTCGFLSASRAESVNAIATMLDDRRPDQYVIAAGCLPALGDHRAEIPGGVDAVISTREWTTIGDVVGNLLGYDALHPPGALDPAGMLTSFNRREGGPSAYVKIADGCDHSCAFCTIPLLKGRQISKRPVEVIREIRELVESGTQEVILVAQDTIRYGADIKIKNGLPSLLEMIANEVPDLPWLRMLYIYPSLLTLRMVDVMAEHQMFVPYLDMPIQHADPTVLRNMGRPSDVEMTRRLVAHAREKLPDVTMRTTLIVGYPGETEDQFQRLYDFVEEMAFDHVGVFTYSFEKETKSALLPDPVPGPVAEERRAAIMELQQRISLKKNRALVGKMIDVLIEAVGEIEDERGNIEPVSVGRGRRHAPEVDGMVFIPGAQPVGVLIPVRVTGASPYDLWAIPADQSADQPRRSRGRGVRLQGATRPERRARTARGARATLAGK</sequence>
<dbReference type="InterPro" id="IPR038135">
    <property type="entry name" value="Methylthiotransferase_N_sf"/>
</dbReference>
<dbReference type="InterPro" id="IPR006638">
    <property type="entry name" value="Elp3/MiaA/NifB-like_rSAM"/>
</dbReference>
<dbReference type="Proteomes" id="UP000004221">
    <property type="component" value="Unassembled WGS sequence"/>
</dbReference>
<dbReference type="SFLD" id="SFLDG01061">
    <property type="entry name" value="methylthiotransferase"/>
    <property type="match status" value="1"/>
</dbReference>
<dbReference type="Gene3D" id="2.40.50.140">
    <property type="entry name" value="Nucleic acid-binding proteins"/>
    <property type="match status" value="1"/>
</dbReference>
<keyword evidence="5 8" id="KW-0479">Metal-binding</keyword>
<evidence type="ECO:0000259" key="11">
    <source>
        <dbReference type="PROSITE" id="PS51449"/>
    </source>
</evidence>
<evidence type="ECO:0000256" key="6">
    <source>
        <dbReference type="ARBA" id="ARBA00023004"/>
    </source>
</evidence>
<dbReference type="PROSITE" id="PS51918">
    <property type="entry name" value="RADICAL_SAM"/>
    <property type="match status" value="1"/>
</dbReference>
<dbReference type="Pfam" id="PF18693">
    <property type="entry name" value="TRAM_2"/>
    <property type="match status" value="1"/>
</dbReference>
<dbReference type="Gene3D" id="3.80.30.20">
    <property type="entry name" value="tm_1862 like domain"/>
    <property type="match status" value="1"/>
</dbReference>
<keyword evidence="13" id="KW-0687">Ribonucleoprotein</keyword>
<comment type="subcellular location">
    <subcellularLocation>
        <location evidence="8">Cytoplasm</location>
    </subcellularLocation>
</comment>
<dbReference type="NCBIfam" id="TIGR00089">
    <property type="entry name" value="MiaB/RimO family radical SAM methylthiotransferase"/>
    <property type="match status" value="1"/>
</dbReference>
<dbReference type="SUPFAM" id="SSF102114">
    <property type="entry name" value="Radical SAM enzymes"/>
    <property type="match status" value="1"/>
</dbReference>
<dbReference type="InterPro" id="IPR005839">
    <property type="entry name" value="Methylthiotransferase"/>
</dbReference>
<gene>
    <name evidence="8 13" type="primary">rimO</name>
    <name evidence="13" type="ORF">NITHO_1550007</name>
</gene>
<accession>I4EDK6</accession>
<dbReference type="GO" id="GO:0046872">
    <property type="term" value="F:metal ion binding"/>
    <property type="evidence" value="ECO:0007669"/>
    <property type="project" value="UniProtKB-KW"/>
</dbReference>
<comment type="function">
    <text evidence="8">Catalyzes the methylthiolation of an aspartic acid residue of ribosomal protein uS12.</text>
</comment>
<dbReference type="Pfam" id="PF04055">
    <property type="entry name" value="Radical_SAM"/>
    <property type="match status" value="1"/>
</dbReference>
<keyword evidence="2 8" id="KW-0963">Cytoplasm</keyword>
<evidence type="ECO:0000313" key="13">
    <source>
        <dbReference type="EMBL" id="CCF82768.1"/>
    </source>
</evidence>
<feature type="binding site" evidence="8">
    <location>
        <position position="157"/>
    </location>
    <ligand>
        <name>[4Fe-4S] cluster</name>
        <dbReference type="ChEBI" id="CHEBI:49883"/>
        <label>2</label>
        <note>4Fe-4S-S-AdoMet</note>
    </ligand>
</feature>
<comment type="cofactor">
    <cofactor evidence="8">
        <name>[4Fe-4S] cluster</name>
        <dbReference type="ChEBI" id="CHEBI:49883"/>
    </cofactor>
    <text evidence="8">Binds 2 [4Fe-4S] clusters. One cluster is coordinated with 3 cysteines and an exchangeable S-adenosyl-L-methionine.</text>
</comment>
<dbReference type="InterPro" id="IPR005840">
    <property type="entry name" value="Ribosomal_uS12_MeSTrfase_RimO"/>
</dbReference>
<keyword evidence="7 8" id="KW-0411">Iron-sulfur</keyword>
<keyword evidence="1 8" id="KW-0004">4Fe-4S</keyword>
<dbReference type="PROSITE" id="PS51449">
    <property type="entry name" value="MTTASE_N"/>
    <property type="match status" value="1"/>
</dbReference>
<dbReference type="EMBL" id="CAGS01000063">
    <property type="protein sequence ID" value="CCF82768.1"/>
    <property type="molecule type" value="Genomic_DNA"/>
</dbReference>
<evidence type="ECO:0000313" key="14">
    <source>
        <dbReference type="Proteomes" id="UP000004221"/>
    </source>
</evidence>
<feature type="binding site" evidence="8">
    <location>
        <position position="49"/>
    </location>
    <ligand>
        <name>[4Fe-4S] cluster</name>
        <dbReference type="ChEBI" id="CHEBI:49883"/>
        <label>1</label>
    </ligand>
</feature>
<keyword evidence="3 8" id="KW-0808">Transferase</keyword>
<dbReference type="PROSITE" id="PS50926">
    <property type="entry name" value="TRAM"/>
    <property type="match status" value="1"/>
</dbReference>
<dbReference type="GO" id="GO:0006400">
    <property type="term" value="P:tRNA modification"/>
    <property type="evidence" value="ECO:0007669"/>
    <property type="project" value="InterPro"/>
</dbReference>
<keyword evidence="6 8" id="KW-0408">Iron</keyword>
<evidence type="ECO:0000256" key="8">
    <source>
        <dbReference type="HAMAP-Rule" id="MF_01865"/>
    </source>
</evidence>
<dbReference type="GO" id="GO:0005829">
    <property type="term" value="C:cytosol"/>
    <property type="evidence" value="ECO:0007669"/>
    <property type="project" value="TreeGrafter"/>
</dbReference>
<feature type="domain" description="TRAM" evidence="10">
    <location>
        <begin position="373"/>
        <end position="446"/>
    </location>
</feature>
<dbReference type="FunFam" id="3.80.30.20:FF:000001">
    <property type="entry name" value="tRNA-2-methylthio-N(6)-dimethylallyladenosine synthase 2"/>
    <property type="match status" value="1"/>
</dbReference>
<evidence type="ECO:0000256" key="4">
    <source>
        <dbReference type="ARBA" id="ARBA00022691"/>
    </source>
</evidence>
<feature type="region of interest" description="Disordered" evidence="9">
    <location>
        <begin position="446"/>
        <end position="485"/>
    </location>
</feature>
<feature type="binding site" evidence="8">
    <location>
        <position position="153"/>
    </location>
    <ligand>
        <name>[4Fe-4S] cluster</name>
        <dbReference type="ChEBI" id="CHEBI:49883"/>
        <label>2</label>
        <note>4Fe-4S-S-AdoMet</note>
    </ligand>
</feature>
<dbReference type="NCBIfam" id="TIGR01125">
    <property type="entry name" value="30S ribosomal protein S12 methylthiotransferase RimO"/>
    <property type="match status" value="1"/>
</dbReference>
<feature type="domain" description="Radical SAM core" evidence="12">
    <location>
        <begin position="139"/>
        <end position="370"/>
    </location>
</feature>
<evidence type="ECO:0000256" key="3">
    <source>
        <dbReference type="ARBA" id="ARBA00022679"/>
    </source>
</evidence>
<feature type="binding site" evidence="8">
    <location>
        <position position="81"/>
    </location>
    <ligand>
        <name>[4Fe-4S] cluster</name>
        <dbReference type="ChEBI" id="CHEBI:49883"/>
        <label>1</label>
    </ligand>
</feature>
<evidence type="ECO:0000256" key="5">
    <source>
        <dbReference type="ARBA" id="ARBA00022723"/>
    </source>
</evidence>
<dbReference type="PANTHER" id="PTHR43837">
    <property type="entry name" value="RIBOSOMAL PROTEIN S12 METHYLTHIOTRANSFERASE RIMO"/>
    <property type="match status" value="1"/>
</dbReference>
<dbReference type="RefSeq" id="WP_008475157.1">
    <property type="nucleotide sequence ID" value="NZ_CAGS01000063.1"/>
</dbReference>
<dbReference type="GO" id="GO:0005840">
    <property type="term" value="C:ribosome"/>
    <property type="evidence" value="ECO:0007669"/>
    <property type="project" value="UniProtKB-KW"/>
</dbReference>
<evidence type="ECO:0000256" key="9">
    <source>
        <dbReference type="SAM" id="MobiDB-lite"/>
    </source>
</evidence>
<dbReference type="PANTHER" id="PTHR43837:SF1">
    <property type="entry name" value="RIBOSOMAL PROTEIN US12 METHYLTHIOTRANSFERASE RIMO"/>
    <property type="match status" value="1"/>
</dbReference>
<dbReference type="InterPro" id="IPR013848">
    <property type="entry name" value="Methylthiotransferase_N"/>
</dbReference>
<comment type="similarity">
    <text evidence="8">Belongs to the methylthiotransferase family. RimO subfamily.</text>
</comment>
<dbReference type="AlphaFoldDB" id="I4EDK6"/>
<dbReference type="EC" id="2.8.4.4" evidence="8"/>
<dbReference type="GO" id="GO:0035599">
    <property type="term" value="F:aspartic acid methylthiotransferase activity"/>
    <property type="evidence" value="ECO:0007669"/>
    <property type="project" value="TreeGrafter"/>
</dbReference>
<feature type="binding site" evidence="8">
    <location>
        <position position="160"/>
    </location>
    <ligand>
        <name>[4Fe-4S] cluster</name>
        <dbReference type="ChEBI" id="CHEBI:49883"/>
        <label>2</label>
        <note>4Fe-4S-S-AdoMet</note>
    </ligand>
</feature>
<feature type="domain" description="MTTase N-terminal" evidence="11">
    <location>
        <begin position="4"/>
        <end position="117"/>
    </location>
</feature>
<dbReference type="GO" id="GO:0103039">
    <property type="term" value="F:protein methylthiotransferase activity"/>
    <property type="evidence" value="ECO:0007669"/>
    <property type="project" value="UniProtKB-EC"/>
</dbReference>
<dbReference type="OrthoDB" id="9805215at2"/>
<proteinExistence type="inferred from homology"/>
<feature type="binding site" evidence="8">
    <location>
        <position position="13"/>
    </location>
    <ligand>
        <name>[4Fe-4S] cluster</name>
        <dbReference type="ChEBI" id="CHEBI:49883"/>
        <label>1</label>
    </ligand>
</feature>
<dbReference type="PROSITE" id="PS01278">
    <property type="entry name" value="MTTASE_RADICAL"/>
    <property type="match status" value="1"/>
</dbReference>
<dbReference type="InterPro" id="IPR002792">
    <property type="entry name" value="TRAM_dom"/>
</dbReference>
<evidence type="ECO:0000256" key="7">
    <source>
        <dbReference type="ARBA" id="ARBA00023014"/>
    </source>
</evidence>
<comment type="catalytic activity">
    <reaction evidence="8">
        <text>L-aspartate(89)-[ribosomal protein uS12]-hydrogen + (sulfur carrier)-SH + AH2 + 2 S-adenosyl-L-methionine = 3-methylsulfanyl-L-aspartate(89)-[ribosomal protein uS12]-hydrogen + (sulfur carrier)-H + 5'-deoxyadenosine + L-methionine + A + S-adenosyl-L-homocysteine + 2 H(+)</text>
        <dbReference type="Rhea" id="RHEA:37087"/>
        <dbReference type="Rhea" id="RHEA-COMP:10460"/>
        <dbReference type="Rhea" id="RHEA-COMP:10461"/>
        <dbReference type="Rhea" id="RHEA-COMP:14737"/>
        <dbReference type="Rhea" id="RHEA-COMP:14739"/>
        <dbReference type="ChEBI" id="CHEBI:13193"/>
        <dbReference type="ChEBI" id="CHEBI:15378"/>
        <dbReference type="ChEBI" id="CHEBI:17319"/>
        <dbReference type="ChEBI" id="CHEBI:17499"/>
        <dbReference type="ChEBI" id="CHEBI:29917"/>
        <dbReference type="ChEBI" id="CHEBI:29961"/>
        <dbReference type="ChEBI" id="CHEBI:57844"/>
        <dbReference type="ChEBI" id="CHEBI:57856"/>
        <dbReference type="ChEBI" id="CHEBI:59789"/>
        <dbReference type="ChEBI" id="CHEBI:64428"/>
        <dbReference type="ChEBI" id="CHEBI:73599"/>
        <dbReference type="EC" id="2.8.4.4"/>
    </reaction>
</comment>
<feature type="compositionally biased region" description="Low complexity" evidence="9">
    <location>
        <begin position="475"/>
        <end position="485"/>
    </location>
</feature>
<evidence type="ECO:0000256" key="1">
    <source>
        <dbReference type="ARBA" id="ARBA00022485"/>
    </source>
</evidence>
<dbReference type="Pfam" id="PF00919">
    <property type="entry name" value="UPF0004"/>
    <property type="match status" value="1"/>
</dbReference>
<evidence type="ECO:0000256" key="2">
    <source>
        <dbReference type="ARBA" id="ARBA00022490"/>
    </source>
</evidence>
<keyword evidence="14" id="KW-1185">Reference proteome</keyword>
<evidence type="ECO:0000259" key="12">
    <source>
        <dbReference type="PROSITE" id="PS51918"/>
    </source>
</evidence>
<name>I4EDK6_9BACT</name>
<dbReference type="InterPro" id="IPR007197">
    <property type="entry name" value="rSAM"/>
</dbReference>
<protein>
    <recommendedName>
        <fullName evidence="8">Ribosomal protein uS12 methylthiotransferase RimO</fullName>
        <shortName evidence="8">uS12 MTTase</shortName>
        <shortName evidence="8">uS12 methylthiotransferase</shortName>
        <ecNumber evidence="8">2.8.4.4</ecNumber>
    </recommendedName>
    <alternativeName>
        <fullName evidence="8">Ribosomal protein uS12 (aspartate-C(3))-methylthiotransferase</fullName>
    </alternativeName>
    <alternativeName>
        <fullName evidence="8">Ribosome maturation factor RimO</fullName>
    </alternativeName>
</protein>
<dbReference type="InterPro" id="IPR020612">
    <property type="entry name" value="Methylthiotransferase_CS"/>
</dbReference>
<organism evidence="13 14">
    <name type="scientific">Nitrolancea hollandica Lb</name>
    <dbReference type="NCBI Taxonomy" id="1129897"/>
    <lineage>
        <taxon>Bacteria</taxon>
        <taxon>Pseudomonadati</taxon>
        <taxon>Thermomicrobiota</taxon>
        <taxon>Thermomicrobia</taxon>
        <taxon>Sphaerobacterales</taxon>
        <taxon>Sphaerobacterineae</taxon>
        <taxon>Sphaerobacteraceae</taxon>
        <taxon>Nitrolancea</taxon>
    </lineage>
</organism>
<dbReference type="HAMAP" id="MF_01865">
    <property type="entry name" value="MTTase_RimO"/>
    <property type="match status" value="1"/>
</dbReference>
<keyword evidence="4 8" id="KW-0949">S-adenosyl-L-methionine</keyword>
<dbReference type="InterPro" id="IPR023404">
    <property type="entry name" value="rSAM_horseshoe"/>
</dbReference>
<comment type="caution">
    <text evidence="13">The sequence shown here is derived from an EMBL/GenBank/DDBJ whole genome shotgun (WGS) entry which is preliminary data.</text>
</comment>
<dbReference type="SMART" id="SM00729">
    <property type="entry name" value="Elp3"/>
    <property type="match status" value="1"/>
</dbReference>
<dbReference type="GO" id="GO:0051539">
    <property type="term" value="F:4 iron, 4 sulfur cluster binding"/>
    <property type="evidence" value="ECO:0007669"/>
    <property type="project" value="UniProtKB-UniRule"/>
</dbReference>
<dbReference type="Gene3D" id="3.40.50.12160">
    <property type="entry name" value="Methylthiotransferase, N-terminal domain"/>
    <property type="match status" value="1"/>
</dbReference>
<dbReference type="InterPro" id="IPR058240">
    <property type="entry name" value="rSAM_sf"/>
</dbReference>
<dbReference type="CDD" id="cd01335">
    <property type="entry name" value="Radical_SAM"/>
    <property type="match status" value="1"/>
</dbReference>
<dbReference type="SFLD" id="SFLDG01082">
    <property type="entry name" value="B12-binding_domain_containing"/>
    <property type="match status" value="1"/>
</dbReference>
<reference evidence="13 14" key="1">
    <citation type="journal article" date="2012" name="ISME J.">
        <title>Nitrification expanded: discovery, physiology and genomics of a nitrite-oxidizing bacterium from the phylum Chloroflexi.</title>
        <authorList>
            <person name="Sorokin D.Y."/>
            <person name="Lucker S."/>
            <person name="Vejmelkova D."/>
            <person name="Kostrikina N.A."/>
            <person name="Kleerebezem R."/>
            <person name="Rijpstra W.I."/>
            <person name="Damste J.S."/>
            <person name="Le Paslier D."/>
            <person name="Muyzer G."/>
            <person name="Wagner M."/>
            <person name="van Loosdrecht M.C."/>
            <person name="Daims H."/>
        </authorList>
    </citation>
    <scope>NUCLEOTIDE SEQUENCE [LARGE SCALE GENOMIC DNA]</scope>
    <source>
        <strain evidence="14">none</strain>
    </source>
</reference>